<name>A0A8H3V593_VENIN</name>
<evidence type="ECO:0000256" key="3">
    <source>
        <dbReference type="SAM" id="MobiDB-lite"/>
    </source>
</evidence>
<feature type="transmembrane region" description="Helical" evidence="4">
    <location>
        <begin position="306"/>
        <end position="326"/>
    </location>
</feature>
<dbReference type="EMBL" id="WNWS01000591">
    <property type="protein sequence ID" value="KAE9965473.1"/>
    <property type="molecule type" value="Genomic_DNA"/>
</dbReference>
<comment type="subcellular location">
    <subcellularLocation>
        <location evidence="1">Membrane</location>
        <topology evidence="1">Multi-pass membrane protein</topology>
    </subcellularLocation>
</comment>
<comment type="similarity">
    <text evidence="2">Belongs to the major facilitator superfamily. Monocarboxylate porter (TC 2.A.1.13) family.</text>
</comment>
<dbReference type="Gene3D" id="1.20.1250.20">
    <property type="entry name" value="MFS general substrate transporter like domains"/>
    <property type="match status" value="1"/>
</dbReference>
<evidence type="ECO:0000313" key="9">
    <source>
        <dbReference type="Proteomes" id="UP000447873"/>
    </source>
</evidence>
<keyword evidence="4" id="KW-0812">Transmembrane</keyword>
<organism evidence="6 8">
    <name type="scientific">Venturia inaequalis</name>
    <name type="common">Apple scab fungus</name>
    <dbReference type="NCBI Taxonomy" id="5025"/>
    <lineage>
        <taxon>Eukaryota</taxon>
        <taxon>Fungi</taxon>
        <taxon>Dikarya</taxon>
        <taxon>Ascomycota</taxon>
        <taxon>Pezizomycotina</taxon>
        <taxon>Dothideomycetes</taxon>
        <taxon>Pleosporomycetidae</taxon>
        <taxon>Venturiales</taxon>
        <taxon>Venturiaceae</taxon>
        <taxon>Venturia</taxon>
    </lineage>
</organism>
<keyword evidence="10" id="KW-1185">Reference proteome</keyword>
<dbReference type="EMBL" id="WNWR01000062">
    <property type="protein sequence ID" value="KAE9992317.1"/>
    <property type="molecule type" value="Genomic_DNA"/>
</dbReference>
<feature type="transmembrane region" description="Helical" evidence="4">
    <location>
        <begin position="104"/>
        <end position="127"/>
    </location>
</feature>
<dbReference type="GO" id="GO:0022857">
    <property type="term" value="F:transmembrane transporter activity"/>
    <property type="evidence" value="ECO:0007669"/>
    <property type="project" value="InterPro"/>
</dbReference>
<keyword evidence="4" id="KW-0472">Membrane</keyword>
<dbReference type="GO" id="GO:0016020">
    <property type="term" value="C:membrane"/>
    <property type="evidence" value="ECO:0007669"/>
    <property type="project" value="UniProtKB-SubCell"/>
</dbReference>
<dbReference type="AlphaFoldDB" id="A0A8H3V593"/>
<feature type="transmembrane region" description="Helical" evidence="4">
    <location>
        <begin position="397"/>
        <end position="420"/>
    </location>
</feature>
<feature type="transmembrane region" description="Helical" evidence="4">
    <location>
        <begin position="273"/>
        <end position="294"/>
    </location>
</feature>
<feature type="transmembrane region" description="Helical" evidence="4">
    <location>
        <begin position="163"/>
        <end position="182"/>
    </location>
</feature>
<dbReference type="Proteomes" id="UP000490939">
    <property type="component" value="Unassembled WGS sequence"/>
</dbReference>
<evidence type="ECO:0000313" key="5">
    <source>
        <dbReference type="EMBL" id="KAE9965473.1"/>
    </source>
</evidence>
<dbReference type="EMBL" id="WNWQ01000060">
    <property type="protein sequence ID" value="KAE9981336.1"/>
    <property type="molecule type" value="Genomic_DNA"/>
</dbReference>
<feature type="transmembrane region" description="Helical" evidence="4">
    <location>
        <begin position="66"/>
        <end position="84"/>
    </location>
</feature>
<dbReference type="InterPro" id="IPR036259">
    <property type="entry name" value="MFS_trans_sf"/>
</dbReference>
<feature type="transmembrane region" description="Helical" evidence="4">
    <location>
        <begin position="440"/>
        <end position="463"/>
    </location>
</feature>
<feature type="transmembrane region" description="Helical" evidence="4">
    <location>
        <begin position="139"/>
        <end position="157"/>
    </location>
</feature>
<accession>A0A8H3V593</accession>
<evidence type="ECO:0000313" key="7">
    <source>
        <dbReference type="EMBL" id="KAE9992317.1"/>
    </source>
</evidence>
<dbReference type="Proteomes" id="UP000433883">
    <property type="component" value="Unassembled WGS sequence"/>
</dbReference>
<feature type="transmembrane region" description="Helical" evidence="4">
    <location>
        <begin position="338"/>
        <end position="358"/>
    </location>
</feature>
<dbReference type="SUPFAM" id="SSF103473">
    <property type="entry name" value="MFS general substrate transporter"/>
    <property type="match status" value="1"/>
</dbReference>
<reference evidence="6 8" key="1">
    <citation type="submission" date="2019-11" db="EMBL/GenBank/DDBJ databases">
        <title>Venturia inaequalis Genome Resource.</title>
        <authorList>
            <person name="Lichtner F.J."/>
        </authorList>
    </citation>
    <scope>NUCLEOTIDE SEQUENCE [LARGE SCALE GENOMIC DNA]</scope>
    <source>
        <strain evidence="5 9">120213</strain>
        <strain evidence="6">Bline_iso_100314</strain>
        <strain evidence="7 10">DMI_063113</strain>
    </source>
</reference>
<feature type="transmembrane region" description="Helical" evidence="4">
    <location>
        <begin position="230"/>
        <end position="252"/>
    </location>
</feature>
<dbReference type="Pfam" id="PF07690">
    <property type="entry name" value="MFS_1"/>
    <property type="match status" value="1"/>
</dbReference>
<evidence type="ECO:0000313" key="6">
    <source>
        <dbReference type="EMBL" id="KAE9981336.1"/>
    </source>
</evidence>
<feature type="region of interest" description="Disordered" evidence="3">
    <location>
        <begin position="1"/>
        <end position="22"/>
    </location>
</feature>
<evidence type="ECO:0000256" key="1">
    <source>
        <dbReference type="ARBA" id="ARBA00004141"/>
    </source>
</evidence>
<proteinExistence type="inferred from homology"/>
<dbReference type="OrthoDB" id="2213137at2759"/>
<dbReference type="PANTHER" id="PTHR11360">
    <property type="entry name" value="MONOCARBOXYLATE TRANSPORTER"/>
    <property type="match status" value="1"/>
</dbReference>
<dbReference type="InterPro" id="IPR011701">
    <property type="entry name" value="MFS"/>
</dbReference>
<dbReference type="Proteomes" id="UP000447873">
    <property type="component" value="Unassembled WGS sequence"/>
</dbReference>
<feature type="transmembrane region" description="Helical" evidence="4">
    <location>
        <begin position="364"/>
        <end position="385"/>
    </location>
</feature>
<evidence type="ECO:0000256" key="2">
    <source>
        <dbReference type="ARBA" id="ARBA00006727"/>
    </source>
</evidence>
<dbReference type="PANTHER" id="PTHR11360:SF287">
    <property type="entry name" value="MFS MONOCARBOXYLATE TRANSPORTER"/>
    <property type="match status" value="1"/>
</dbReference>
<protein>
    <recommendedName>
        <fullName evidence="11">Major facilitator superfamily (MFS) profile domain-containing protein</fullName>
    </recommendedName>
</protein>
<sequence length="477" mass="52091">MSRNWEESQRSVAAKSTKSEGDGSFYELEVGCGCDNANRSDATDLGPIGDPSLPAPEGPCDGGLQAYLFFGSAFMIEALLWGMPTTFGTFNAFYKKHPNFRDSPFIPVIGALCTSIPFFGAPVATYFVTRYRQYQRQMVWGGFAICVLSLICASFATHVWELILFQGAGFGIGVLMLYYAVLEMVNSWFVANRGTAYGVLFGAAGAAGIGLPFGFQFLLDKFDYSTTLRVYAFILVCFVGTPMAFCRGRYTYTTPNTKAWKNFDWKIMVKPTFSMFWVANVFQGVAFVLPTIYLTRFANVLSLTDFQSTIVTSMLLGLSVMSQVAIGKATDKFRLSPVPLAAVSTLLSACLCILWFFSRSFGTLLTFAILFGFFAGGYSTLWPRLNMSVSTCPDAQAFLYGFLAFGRGLGNVIAIVLSVWFTNNGGDGAQNSVGGFSDMIMLAVLVLFVSSILSIASLAMDWVKARRTKILLSSPSA</sequence>
<evidence type="ECO:0000256" key="4">
    <source>
        <dbReference type="SAM" id="Phobius"/>
    </source>
</evidence>
<feature type="transmembrane region" description="Helical" evidence="4">
    <location>
        <begin position="194"/>
        <end position="218"/>
    </location>
</feature>
<evidence type="ECO:0000313" key="10">
    <source>
        <dbReference type="Proteomes" id="UP000490939"/>
    </source>
</evidence>
<gene>
    <name evidence="6" type="ORF">BLS_007587</name>
    <name evidence="7" type="ORF">EG327_009389</name>
    <name evidence="5" type="ORF">EG328_009641</name>
</gene>
<evidence type="ECO:0000313" key="8">
    <source>
        <dbReference type="Proteomes" id="UP000433883"/>
    </source>
</evidence>
<comment type="caution">
    <text evidence="6">The sequence shown here is derived from an EMBL/GenBank/DDBJ whole genome shotgun (WGS) entry which is preliminary data.</text>
</comment>
<evidence type="ECO:0008006" key="11">
    <source>
        <dbReference type="Google" id="ProtNLM"/>
    </source>
</evidence>
<dbReference type="InterPro" id="IPR050327">
    <property type="entry name" value="Proton-linked_MCT"/>
</dbReference>
<keyword evidence="4" id="KW-1133">Transmembrane helix</keyword>